<comment type="caution">
    <text evidence="2">The sequence shown here is derived from an EMBL/GenBank/DDBJ whole genome shotgun (WGS) entry which is preliminary data.</text>
</comment>
<keyword evidence="3" id="KW-1185">Reference proteome</keyword>
<dbReference type="Pfam" id="PF13508">
    <property type="entry name" value="Acetyltransf_7"/>
    <property type="match status" value="1"/>
</dbReference>
<evidence type="ECO:0000313" key="3">
    <source>
        <dbReference type="Proteomes" id="UP000694287"/>
    </source>
</evidence>
<accession>A0ABS6UVD5</accession>
<feature type="domain" description="N-acetyltransferase" evidence="1">
    <location>
        <begin position="14"/>
        <end position="159"/>
    </location>
</feature>
<dbReference type="PANTHER" id="PTHR43233">
    <property type="entry name" value="FAMILY N-ACETYLTRANSFERASE, PUTATIVE (AFU_ORTHOLOGUE AFUA_6G03350)-RELATED"/>
    <property type="match status" value="1"/>
</dbReference>
<dbReference type="Proteomes" id="UP000694287">
    <property type="component" value="Unassembled WGS sequence"/>
</dbReference>
<sequence length="163" mass="17587">MEVLAGLPEGSTRVVVGEYETDDDPGRVDRDAVWAFLSTEAYWNGSRTRAGFEAQLAASRRQVGAYRRDTGELVGFARAVTDDVTFGYLADVFVLRSARGAGLGKALVEAMLDGPGRIRWVLFTDDAHDLYTRYGFAPPGDTCLVRRPVTASAAGVRPPGNAT</sequence>
<dbReference type="InterPro" id="IPR053144">
    <property type="entry name" value="Acetyltransferase_Butenolide"/>
</dbReference>
<dbReference type="PANTHER" id="PTHR43233:SF1">
    <property type="entry name" value="FAMILY N-ACETYLTRANSFERASE, PUTATIVE (AFU_ORTHOLOGUE AFUA_6G03350)-RELATED"/>
    <property type="match status" value="1"/>
</dbReference>
<organism evidence="2 3">
    <name type="scientific">Pseudonocardia abyssalis</name>
    <dbReference type="NCBI Taxonomy" id="2792008"/>
    <lineage>
        <taxon>Bacteria</taxon>
        <taxon>Bacillati</taxon>
        <taxon>Actinomycetota</taxon>
        <taxon>Actinomycetes</taxon>
        <taxon>Pseudonocardiales</taxon>
        <taxon>Pseudonocardiaceae</taxon>
        <taxon>Pseudonocardia</taxon>
    </lineage>
</organism>
<dbReference type="EMBL" id="JADQDK010000001">
    <property type="protein sequence ID" value="MBW0136223.1"/>
    <property type="molecule type" value="Genomic_DNA"/>
</dbReference>
<protein>
    <submittedName>
        <fullName evidence="2">GNAT family N-acetyltransferase</fullName>
    </submittedName>
</protein>
<gene>
    <name evidence="2" type="ORF">I4I81_18395</name>
</gene>
<dbReference type="InterPro" id="IPR000182">
    <property type="entry name" value="GNAT_dom"/>
</dbReference>
<dbReference type="CDD" id="cd04301">
    <property type="entry name" value="NAT_SF"/>
    <property type="match status" value="1"/>
</dbReference>
<evidence type="ECO:0000259" key="1">
    <source>
        <dbReference type="PROSITE" id="PS51186"/>
    </source>
</evidence>
<proteinExistence type="predicted"/>
<evidence type="ECO:0000313" key="2">
    <source>
        <dbReference type="EMBL" id="MBW0136223.1"/>
    </source>
</evidence>
<name>A0ABS6UVD5_9PSEU</name>
<reference evidence="2 3" key="1">
    <citation type="submission" date="2020-11" db="EMBL/GenBank/DDBJ databases">
        <title>Pseudonocardia abyssalis sp. nov. and Pseudonocardia oceani sp. nov., description and phylogenomic analysis of two novel actinomycetes isolated from the deep Southern Ocean.</title>
        <authorList>
            <person name="Parra J."/>
        </authorList>
    </citation>
    <scope>NUCLEOTIDE SEQUENCE [LARGE SCALE GENOMIC DNA]</scope>
    <source>
        <strain evidence="2 3">KRD-168</strain>
    </source>
</reference>
<dbReference type="PROSITE" id="PS51186">
    <property type="entry name" value="GNAT"/>
    <property type="match status" value="1"/>
</dbReference>